<keyword evidence="4" id="KW-1185">Reference proteome</keyword>
<dbReference type="EMBL" id="QEQK01000008">
    <property type="protein sequence ID" value="PWN55796.1"/>
    <property type="molecule type" value="Genomic_DNA"/>
</dbReference>
<feature type="chain" id="PRO_5016703213" description="DUF5666 domain-containing protein" evidence="1">
    <location>
        <begin position="24"/>
        <end position="475"/>
    </location>
</feature>
<dbReference type="PROSITE" id="PS51257">
    <property type="entry name" value="PROKAR_LIPOPROTEIN"/>
    <property type="match status" value="1"/>
</dbReference>
<feature type="domain" description="DUF5666" evidence="2">
    <location>
        <begin position="320"/>
        <end position="381"/>
    </location>
</feature>
<evidence type="ECO:0000313" key="3">
    <source>
        <dbReference type="EMBL" id="PWN55796.1"/>
    </source>
</evidence>
<sequence>MNDRRFYRLVPALAATCLTVACGSVLQLAGIEGTGDSTGSASGYGSLFVNGRAFATDTTQFTLNGETVTEADIRIGMQTRVEGDLLAPRADRVTAARSLLAPIDGISRVGAVKAATLSILGQNVQVDEMTRLVGTSLDALHSDMLVDVHALVSDGGGLLATYLTVADDAYVPASQELLVTGYIDTLSATELTMGSLTVDLTATADTDTLAVGDRVRVQGHQPSRGGNLIATTIARDTLDPAPGSYADRAVLVDGVDGNTLIAGATTIALGGAQRLDRSGATIEPGTHVIARGPVDASGLLTAVDVEVLPAPDVVLRGQAAVQNGEIRVLDQAVATRAVTQLLESRAGAARQFAATDIRAGDALTIVGYRDTSGDLVATRIERQDALALASAYGELSELVTGDESTRMRVGGVQVVTDSETVYESVAGTEIPKAVFEATATAGLTTQAWGVEDQAVGVLRADRIRLLNSEEDIAGR</sequence>
<dbReference type="InterPro" id="IPR043724">
    <property type="entry name" value="DUF5666"/>
</dbReference>
<protein>
    <recommendedName>
        <fullName evidence="2">DUF5666 domain-containing protein</fullName>
    </recommendedName>
</protein>
<feature type="domain" description="DUF5666" evidence="2">
    <location>
        <begin position="180"/>
        <end position="233"/>
    </location>
</feature>
<accession>A0A363UK44</accession>
<organism evidence="3 4">
    <name type="scientific">Abyssibacter profundi</name>
    <dbReference type="NCBI Taxonomy" id="2182787"/>
    <lineage>
        <taxon>Bacteria</taxon>
        <taxon>Pseudomonadati</taxon>
        <taxon>Pseudomonadota</taxon>
        <taxon>Gammaproteobacteria</taxon>
        <taxon>Chromatiales</taxon>
        <taxon>Oceanococcaceae</taxon>
        <taxon>Abyssibacter</taxon>
    </lineage>
</organism>
<evidence type="ECO:0000256" key="1">
    <source>
        <dbReference type="SAM" id="SignalP"/>
    </source>
</evidence>
<feature type="signal peptide" evidence="1">
    <location>
        <begin position="1"/>
        <end position="23"/>
    </location>
</feature>
<keyword evidence="1" id="KW-0732">Signal</keyword>
<dbReference type="OrthoDB" id="5622949at2"/>
<dbReference type="RefSeq" id="WP_109720408.1">
    <property type="nucleotide sequence ID" value="NZ_QEQK01000008.1"/>
</dbReference>
<dbReference type="AlphaFoldDB" id="A0A363UK44"/>
<dbReference type="Pfam" id="PF18914">
    <property type="entry name" value="DUF5666"/>
    <property type="match status" value="3"/>
</dbReference>
<feature type="domain" description="DUF5666" evidence="2">
    <location>
        <begin position="109"/>
        <end position="162"/>
    </location>
</feature>
<evidence type="ECO:0000259" key="2">
    <source>
        <dbReference type="Pfam" id="PF18914"/>
    </source>
</evidence>
<reference evidence="3 4" key="1">
    <citation type="submission" date="2018-05" db="EMBL/GenBank/DDBJ databases">
        <title>Abyssibacter profundi OUC007T gen. nov., sp. nov, a marine bacterium isolated from seawater of the Mariana Trench.</title>
        <authorList>
            <person name="Zhou S."/>
        </authorList>
    </citation>
    <scope>NUCLEOTIDE SEQUENCE [LARGE SCALE GENOMIC DNA]</scope>
    <source>
        <strain evidence="3 4">OUC007</strain>
    </source>
</reference>
<proteinExistence type="predicted"/>
<name>A0A363UK44_9GAMM</name>
<evidence type="ECO:0000313" key="4">
    <source>
        <dbReference type="Proteomes" id="UP000251800"/>
    </source>
</evidence>
<comment type="caution">
    <text evidence="3">The sequence shown here is derived from an EMBL/GenBank/DDBJ whole genome shotgun (WGS) entry which is preliminary data.</text>
</comment>
<gene>
    <name evidence="3" type="ORF">DEH80_10255</name>
</gene>
<dbReference type="Proteomes" id="UP000251800">
    <property type="component" value="Unassembled WGS sequence"/>
</dbReference>